<dbReference type="EC" id="3.4.-.-" evidence="3"/>
<protein>
    <submittedName>
        <fullName evidence="3">PrsW family glutamic-type intramembrane protease</fullName>
        <ecNumber evidence="3">3.4.-.-</ecNumber>
    </submittedName>
</protein>
<feature type="transmembrane region" description="Helical" evidence="2">
    <location>
        <begin position="270"/>
        <end position="288"/>
    </location>
</feature>
<feature type="compositionally biased region" description="Low complexity" evidence="1">
    <location>
        <begin position="566"/>
        <end position="593"/>
    </location>
</feature>
<proteinExistence type="predicted"/>
<feature type="region of interest" description="Disordered" evidence="1">
    <location>
        <begin position="1"/>
        <end position="80"/>
    </location>
</feature>
<feature type="transmembrane region" description="Helical" evidence="2">
    <location>
        <begin position="193"/>
        <end position="217"/>
    </location>
</feature>
<comment type="caution">
    <text evidence="3">The sequence shown here is derived from an EMBL/GenBank/DDBJ whole genome shotgun (WGS) entry which is preliminary data.</text>
</comment>
<feature type="compositionally biased region" description="Pro residues" evidence="1">
    <location>
        <begin position="17"/>
        <end position="34"/>
    </location>
</feature>
<dbReference type="EMBL" id="JBHTBJ010000004">
    <property type="protein sequence ID" value="MFC7273897.1"/>
    <property type="molecule type" value="Genomic_DNA"/>
</dbReference>
<evidence type="ECO:0000313" key="3">
    <source>
        <dbReference type="EMBL" id="MFC7273897.1"/>
    </source>
</evidence>
<dbReference type="Proteomes" id="UP001596548">
    <property type="component" value="Unassembled WGS sequence"/>
</dbReference>
<feature type="compositionally biased region" description="Low complexity" evidence="1">
    <location>
        <begin position="612"/>
        <end position="645"/>
    </location>
</feature>
<feature type="transmembrane region" description="Helical" evidence="2">
    <location>
        <begin position="229"/>
        <end position="250"/>
    </location>
</feature>
<dbReference type="InterPro" id="IPR026898">
    <property type="entry name" value="PrsW"/>
</dbReference>
<feature type="transmembrane region" description="Helical" evidence="2">
    <location>
        <begin position="124"/>
        <end position="146"/>
    </location>
</feature>
<dbReference type="GO" id="GO:0008233">
    <property type="term" value="F:peptidase activity"/>
    <property type="evidence" value="ECO:0007669"/>
    <property type="project" value="UniProtKB-KW"/>
</dbReference>
<keyword evidence="3" id="KW-0378">Hydrolase</keyword>
<evidence type="ECO:0000256" key="1">
    <source>
        <dbReference type="SAM" id="MobiDB-lite"/>
    </source>
</evidence>
<keyword evidence="2" id="KW-0812">Transmembrane</keyword>
<dbReference type="RefSeq" id="WP_378965535.1">
    <property type="nucleotide sequence ID" value="NZ_JBHTBJ010000004.1"/>
</dbReference>
<keyword evidence="3" id="KW-0645">Protease</keyword>
<dbReference type="PANTHER" id="PTHR36844:SF1">
    <property type="entry name" value="PROTEASE PRSW"/>
    <property type="match status" value="1"/>
</dbReference>
<dbReference type="PANTHER" id="PTHR36844">
    <property type="entry name" value="PROTEASE PRSW"/>
    <property type="match status" value="1"/>
</dbReference>
<reference evidence="4" key="1">
    <citation type="journal article" date="2019" name="Int. J. Syst. Evol. Microbiol.">
        <title>The Global Catalogue of Microorganisms (GCM) 10K type strain sequencing project: providing services to taxonomists for standard genome sequencing and annotation.</title>
        <authorList>
            <consortium name="The Broad Institute Genomics Platform"/>
            <consortium name="The Broad Institute Genome Sequencing Center for Infectious Disease"/>
            <person name="Wu L."/>
            <person name="Ma J."/>
        </authorList>
    </citation>
    <scope>NUCLEOTIDE SEQUENCE [LARGE SCALE GENOMIC DNA]</scope>
    <source>
        <strain evidence="4">XZYJT-10</strain>
    </source>
</reference>
<keyword evidence="4" id="KW-1185">Reference proteome</keyword>
<feature type="transmembrane region" description="Helical" evidence="2">
    <location>
        <begin position="341"/>
        <end position="364"/>
    </location>
</feature>
<evidence type="ECO:0000313" key="4">
    <source>
        <dbReference type="Proteomes" id="UP001596548"/>
    </source>
</evidence>
<accession>A0ABW2HKY3</accession>
<feature type="transmembrane region" description="Helical" evidence="2">
    <location>
        <begin position="158"/>
        <end position="177"/>
    </location>
</feature>
<feature type="compositionally biased region" description="Pro residues" evidence="1">
    <location>
        <begin position="662"/>
        <end position="684"/>
    </location>
</feature>
<feature type="region of interest" description="Disordered" evidence="1">
    <location>
        <begin position="562"/>
        <end position="720"/>
    </location>
</feature>
<keyword evidence="2" id="KW-0472">Membrane</keyword>
<keyword evidence="2" id="KW-1133">Transmembrane helix</keyword>
<name>A0ABW2HKY3_9ACTN</name>
<evidence type="ECO:0000256" key="2">
    <source>
        <dbReference type="SAM" id="Phobius"/>
    </source>
</evidence>
<dbReference type="GO" id="GO:0006508">
    <property type="term" value="P:proteolysis"/>
    <property type="evidence" value="ECO:0007669"/>
    <property type="project" value="UniProtKB-KW"/>
</dbReference>
<gene>
    <name evidence="3" type="ORF">ACFQS1_07900</name>
</gene>
<feature type="transmembrane region" description="Helical" evidence="2">
    <location>
        <begin position="309"/>
        <end position="329"/>
    </location>
</feature>
<sequence>MADVSPGGPPDQSAPTPAGPHPSALPTPPLPTPPHQTTGLPSPALPTPAPASDTSVGAFPAGAFEQPPGPDTRYPGQYPAGGPVLGPPVARTGYRRWLPMVGVVAFLLAGAVGMLFFLGVDIGLTGLTVGLIAAVLPVPLLVAAFLWLDRYEPEPIRYLAFCFTWGAAIATAAALLVNTEASKLFDRWGFPDALVAVLVAPFIEESMKALGPIFLMWRRRGEWSGITDGIVYCGLSALGFAMVENVLYLGKHGYATGVEEYGPATGLQNLFLIFIVRILFTGFAHPLFTSMTGIGLGISARSGDRRVRWLAPIAGLLLAMILHGTFNLLPTLSASLEKPFIMLYGYLGFMVPLFFAVVGFAIALRAWEGRLTERILPLYVRAGWFSPPEVASLGSLGRRHSARQWARRVAGAAGQRAMRDFQLAATQLALLRDGMQRGLHTKPIDQYRTTAEEQRLLQEIYTHRQSFTAKDPTTPQSFWDGINYHIVFPDGVPRTLPPPADPVVPVPIRLAPAHPAYAYTPPGYGPPAYAPPGYAPPSYASPGYASPSYAPPSYGPPAYGPPGYGPPSYGQPGYGPAQPGYGQAQPGYGQAQPSYGQAQPNNGHPGDAQPHYGQTQPGYGQAQPGYGQAQPGYGQPAYGAPSYGPDPYIRPPAPGTYGPSPSAQPPSPGSDPSRPSPELPPPAPDAGTAVPSTQRDALPPPYVSSSESAPPTDPDATRQG</sequence>
<feature type="transmembrane region" description="Helical" evidence="2">
    <location>
        <begin position="97"/>
        <end position="118"/>
    </location>
</feature>
<organism evidence="3 4">
    <name type="scientific">Paractinoplanes rhizophilus</name>
    <dbReference type="NCBI Taxonomy" id="1416877"/>
    <lineage>
        <taxon>Bacteria</taxon>
        <taxon>Bacillati</taxon>
        <taxon>Actinomycetota</taxon>
        <taxon>Actinomycetes</taxon>
        <taxon>Micromonosporales</taxon>
        <taxon>Micromonosporaceae</taxon>
        <taxon>Paractinoplanes</taxon>
    </lineage>
</organism>
<dbReference type="Pfam" id="PF13367">
    <property type="entry name" value="PrsW-protease"/>
    <property type="match status" value="1"/>
</dbReference>